<dbReference type="FunFam" id="2.130.10.10:FF:002719">
    <property type="entry name" value="AEL226Wp"/>
    <property type="match status" value="1"/>
</dbReference>
<dbReference type="EMBL" id="AE016818">
    <property type="protein sequence ID" value="AAS52459.1"/>
    <property type="molecule type" value="Genomic_DNA"/>
</dbReference>
<organism evidence="4 5">
    <name type="scientific">Eremothecium gossypii (strain ATCC 10895 / CBS 109.51 / FGSC 9923 / NRRL Y-1056)</name>
    <name type="common">Yeast</name>
    <name type="synonym">Ashbya gossypii</name>
    <dbReference type="NCBI Taxonomy" id="284811"/>
    <lineage>
        <taxon>Eukaryota</taxon>
        <taxon>Fungi</taxon>
        <taxon>Dikarya</taxon>
        <taxon>Ascomycota</taxon>
        <taxon>Saccharomycotina</taxon>
        <taxon>Saccharomycetes</taxon>
        <taxon>Saccharomycetales</taxon>
        <taxon>Saccharomycetaceae</taxon>
        <taxon>Eremothecium</taxon>
    </lineage>
</organism>
<dbReference type="STRING" id="284811.Q758I8"/>
<feature type="repeat" description="WD" evidence="3">
    <location>
        <begin position="242"/>
        <end position="276"/>
    </location>
</feature>
<reference evidence="5" key="2">
    <citation type="journal article" date="2013" name="G3 (Bethesda)">
        <title>Genomes of Ashbya fungi isolated from insects reveal four mating-type loci, numerous translocations, lack of transposons, and distinct gene duplications.</title>
        <authorList>
            <person name="Dietrich F.S."/>
            <person name="Voegeli S."/>
            <person name="Kuo S."/>
            <person name="Philippsen P."/>
        </authorList>
    </citation>
    <scope>GENOME REANNOTATION</scope>
    <source>
        <strain evidence="5">ATCC 10895 / CBS 109.51 / FGSC 9923 / NRRL Y-1056</strain>
    </source>
</reference>
<dbReference type="GO" id="GO:0000776">
    <property type="term" value="C:kinetochore"/>
    <property type="evidence" value="ECO:0000318"/>
    <property type="project" value="GO_Central"/>
</dbReference>
<evidence type="ECO:0000256" key="3">
    <source>
        <dbReference type="PROSITE-ProRule" id="PRU00221"/>
    </source>
</evidence>
<dbReference type="Proteomes" id="UP000000591">
    <property type="component" value="Chromosome V"/>
</dbReference>
<name>Q758I8_EREGS</name>
<dbReference type="Pfam" id="PF00400">
    <property type="entry name" value="WD40"/>
    <property type="match status" value="1"/>
</dbReference>
<dbReference type="RefSeq" id="NP_984635.1">
    <property type="nucleotide sequence ID" value="NM_209988.1"/>
</dbReference>
<dbReference type="GeneID" id="4620817"/>
<dbReference type="GO" id="GO:1990298">
    <property type="term" value="C:bub1-bub3 complex"/>
    <property type="evidence" value="ECO:0000318"/>
    <property type="project" value="GO_Central"/>
</dbReference>
<dbReference type="InterPro" id="IPR036322">
    <property type="entry name" value="WD40_repeat_dom_sf"/>
</dbReference>
<dbReference type="PROSITE" id="PS50082">
    <property type="entry name" value="WD_REPEATS_2"/>
    <property type="match status" value="1"/>
</dbReference>
<accession>Q758I8</accession>
<reference evidence="4 5" key="1">
    <citation type="journal article" date="2004" name="Science">
        <title>The Ashbya gossypii genome as a tool for mapping the ancient Saccharomyces cerevisiae genome.</title>
        <authorList>
            <person name="Dietrich F.S."/>
            <person name="Voegeli S."/>
            <person name="Brachat S."/>
            <person name="Lerch A."/>
            <person name="Gates K."/>
            <person name="Steiner S."/>
            <person name="Mohr C."/>
            <person name="Pohlmann R."/>
            <person name="Luedi P."/>
            <person name="Choi S."/>
            <person name="Wing R.A."/>
            <person name="Flavier A."/>
            <person name="Gaffney T.D."/>
            <person name="Philippsen P."/>
        </authorList>
    </citation>
    <scope>NUCLEOTIDE SEQUENCE [LARGE SCALE GENOMIC DNA]</scope>
    <source>
        <strain evidence="5">ATCC 10895 / CBS 109.51 / FGSC 9923 / NRRL Y-1056</strain>
    </source>
</reference>
<dbReference type="FunCoup" id="Q758I8">
    <property type="interactions" value="297"/>
</dbReference>
<gene>
    <name evidence="4" type="ORF">AGOS_AEL226W</name>
</gene>
<keyword evidence="5" id="KW-1185">Reference proteome</keyword>
<dbReference type="SMART" id="SM00320">
    <property type="entry name" value="WD40"/>
    <property type="match status" value="4"/>
</dbReference>
<dbReference type="GO" id="GO:0007094">
    <property type="term" value="P:mitotic spindle assembly checkpoint signaling"/>
    <property type="evidence" value="ECO:0000318"/>
    <property type="project" value="GO_Central"/>
</dbReference>
<dbReference type="OrthoDB" id="10262475at2759"/>
<dbReference type="GO" id="GO:0005654">
    <property type="term" value="C:nucleoplasm"/>
    <property type="evidence" value="ECO:0000318"/>
    <property type="project" value="GO_Central"/>
</dbReference>
<evidence type="ECO:0000313" key="5">
    <source>
        <dbReference type="Proteomes" id="UP000000591"/>
    </source>
</evidence>
<evidence type="ECO:0000256" key="2">
    <source>
        <dbReference type="ARBA" id="ARBA00022737"/>
    </source>
</evidence>
<dbReference type="InParanoid" id="Q758I8"/>
<protein>
    <submittedName>
        <fullName evidence="4">AEL226Wp</fullName>
    </submittedName>
</protein>
<dbReference type="Gene3D" id="2.130.10.10">
    <property type="entry name" value="YVTN repeat-like/Quinoprotein amine dehydrogenase"/>
    <property type="match status" value="1"/>
</dbReference>
<dbReference type="AlphaFoldDB" id="Q758I8"/>
<dbReference type="KEGG" id="ago:AGOS_AEL226W"/>
<dbReference type="InterPro" id="IPR019775">
    <property type="entry name" value="WD40_repeat_CS"/>
</dbReference>
<dbReference type="InterPro" id="IPR015943">
    <property type="entry name" value="WD40/YVTN_repeat-like_dom_sf"/>
</dbReference>
<dbReference type="GO" id="GO:0043130">
    <property type="term" value="F:ubiquitin binding"/>
    <property type="evidence" value="ECO:0000318"/>
    <property type="project" value="GO_Central"/>
</dbReference>
<dbReference type="PROSITE" id="PS00678">
    <property type="entry name" value="WD_REPEATS_1"/>
    <property type="match status" value="1"/>
</dbReference>
<sequence length="324" mass="35770">MVSGEPGNVASAMAYVELKDVSKDYLSGVCLVDEEGSQLIVSSWDGTASLYDWEKNKRMGRLSHEWPLTSVAVCAGTRRAYVGSAQGEVLELDWESERMVALQGVQCGLGISAMGSYGQFVVVGSWDGSLAVVDTRRNTVRHIRRLTGKILSLDCGAARVVCMTTDGVYVFRTSDIDAAPERRESGLKYQSRCVRLVPDEEGYVQSSVDGRVAVEYFGDEGRKFAFRCHRMNLKDTQLVFPVNALCFHPKTALLYTGGSDGRVFAWNLTTRKKAEELPKVEDSVVKLCCNRRALVIAASDDSFKTSAVVEDIALQRSRVYVKVF</sequence>
<dbReference type="PANTHER" id="PTHR10971">
    <property type="entry name" value="MRNA EXPORT FACTOR AND BUB3"/>
    <property type="match status" value="1"/>
</dbReference>
<dbReference type="eggNOG" id="KOG1036">
    <property type="taxonomic scope" value="Eukaryota"/>
</dbReference>
<evidence type="ECO:0000313" key="4">
    <source>
        <dbReference type="EMBL" id="AAS52459.1"/>
    </source>
</evidence>
<dbReference type="OMA" id="ENECKPK"/>
<proteinExistence type="predicted"/>
<keyword evidence="2" id="KW-0677">Repeat</keyword>
<dbReference type="SUPFAM" id="SSF50978">
    <property type="entry name" value="WD40 repeat-like"/>
    <property type="match status" value="1"/>
</dbReference>
<dbReference type="InterPro" id="IPR001680">
    <property type="entry name" value="WD40_rpt"/>
</dbReference>
<dbReference type="HOGENOM" id="CLU_038526_2_0_1"/>
<keyword evidence="1 3" id="KW-0853">WD repeat</keyword>
<evidence type="ECO:0000256" key="1">
    <source>
        <dbReference type="ARBA" id="ARBA00022574"/>
    </source>
</evidence>